<evidence type="ECO:0000313" key="5">
    <source>
        <dbReference type="Proteomes" id="UP001321018"/>
    </source>
</evidence>
<accession>A0AAP3E1P8</accession>
<protein>
    <submittedName>
        <fullName evidence="4">Helix-turn-helix domain-containing protein</fullName>
    </submittedName>
</protein>
<comment type="caution">
    <text evidence="4">The sequence shown here is derived from an EMBL/GenBank/DDBJ whole genome shotgun (WGS) entry which is preliminary data.</text>
</comment>
<proteinExistence type="predicted"/>
<gene>
    <name evidence="4" type="ORF">OB960_07140</name>
</gene>
<sequence>MSTLIEFTIPAAAVALEDSFRRHPNLRVELGRSVTRPAGRSIVWTVGVTPSKASAAFAADESIDEVTCLTAADGTDGDESTDCDQERSQAIHEVEWADGLPSVLQSLGRDGTVLEATATAGRWHVTAVAPDRESLTEVYRSCDAPLEIESITTTTVDAVRGRSTLTECQRETVSAALEHDFYQIPRAVTLEELAVDLDVSHQAVSERLRRSHRTLATQAIDE</sequence>
<evidence type="ECO:0000259" key="3">
    <source>
        <dbReference type="Pfam" id="PF04967"/>
    </source>
</evidence>
<dbReference type="Proteomes" id="UP001321018">
    <property type="component" value="Unassembled WGS sequence"/>
</dbReference>
<dbReference type="PANTHER" id="PTHR34236:SF1">
    <property type="entry name" value="DIMETHYL SULFOXIDE REDUCTASE TRANSCRIPTIONAL ACTIVATOR"/>
    <property type="match status" value="1"/>
</dbReference>
<dbReference type="Pfam" id="PF04967">
    <property type="entry name" value="HTH_10"/>
    <property type="match status" value="1"/>
</dbReference>
<dbReference type="InterPro" id="IPR007050">
    <property type="entry name" value="HTH_bacterioopsin"/>
</dbReference>
<dbReference type="AlphaFoldDB" id="A0AAP3E1P8"/>
<dbReference type="RefSeq" id="WP_338003002.1">
    <property type="nucleotide sequence ID" value="NZ_JAOPKA010000003.1"/>
</dbReference>
<evidence type="ECO:0000256" key="1">
    <source>
        <dbReference type="ARBA" id="ARBA00023015"/>
    </source>
</evidence>
<organism evidence="4 5">
    <name type="scientific">Natronoglomus mannanivorans</name>
    <dbReference type="NCBI Taxonomy" id="2979990"/>
    <lineage>
        <taxon>Archaea</taxon>
        <taxon>Methanobacteriati</taxon>
        <taxon>Methanobacteriota</taxon>
        <taxon>Stenosarchaea group</taxon>
        <taxon>Halobacteria</taxon>
        <taxon>Halobacteriales</taxon>
        <taxon>Natrialbaceae</taxon>
        <taxon>Natronoglomus</taxon>
    </lineage>
</organism>
<feature type="domain" description="HTH bat-type" evidence="3">
    <location>
        <begin position="165"/>
        <end position="216"/>
    </location>
</feature>
<dbReference type="PANTHER" id="PTHR34236">
    <property type="entry name" value="DIMETHYL SULFOXIDE REDUCTASE TRANSCRIPTIONAL ACTIVATOR"/>
    <property type="match status" value="1"/>
</dbReference>
<reference evidence="4" key="1">
    <citation type="submission" date="2022-09" db="EMBL/GenBank/DDBJ databases">
        <title>Enrichment on poylsaccharides allowed isolation of novel metabolic and taxonomic groups of Haloarchaea.</title>
        <authorList>
            <person name="Sorokin D.Y."/>
            <person name="Elcheninov A.G."/>
            <person name="Khizhniak T.V."/>
            <person name="Kolganova T.V."/>
            <person name="Kublanov I.V."/>
        </authorList>
    </citation>
    <scope>NUCLEOTIDE SEQUENCE</scope>
    <source>
        <strain evidence="4">AArc-xg1-1</strain>
    </source>
</reference>
<dbReference type="EMBL" id="JAOPKA010000003">
    <property type="protein sequence ID" value="MCU4741172.1"/>
    <property type="molecule type" value="Genomic_DNA"/>
</dbReference>
<name>A0AAP3E1P8_9EURY</name>
<evidence type="ECO:0000256" key="2">
    <source>
        <dbReference type="ARBA" id="ARBA00023163"/>
    </source>
</evidence>
<evidence type="ECO:0000313" key="4">
    <source>
        <dbReference type="EMBL" id="MCU4741172.1"/>
    </source>
</evidence>
<keyword evidence="2" id="KW-0804">Transcription</keyword>
<keyword evidence="1" id="KW-0805">Transcription regulation</keyword>